<gene>
    <name evidence="3" type="ORF">ONZ51_g4482</name>
</gene>
<keyword evidence="2" id="KW-0812">Transmembrane</keyword>
<protein>
    <recommendedName>
        <fullName evidence="5">Transmembrane protein</fullName>
    </recommendedName>
</protein>
<name>A0AAD7TWT2_9APHY</name>
<evidence type="ECO:0000313" key="3">
    <source>
        <dbReference type="EMBL" id="KAJ8486986.1"/>
    </source>
</evidence>
<feature type="transmembrane region" description="Helical" evidence="2">
    <location>
        <begin position="127"/>
        <end position="151"/>
    </location>
</feature>
<accession>A0AAD7TWT2</accession>
<keyword evidence="2" id="KW-0472">Membrane</keyword>
<feature type="region of interest" description="Disordered" evidence="1">
    <location>
        <begin position="328"/>
        <end position="353"/>
    </location>
</feature>
<keyword evidence="2" id="KW-1133">Transmembrane helix</keyword>
<feature type="transmembrane region" description="Helical" evidence="2">
    <location>
        <begin position="100"/>
        <end position="120"/>
    </location>
</feature>
<feature type="transmembrane region" description="Helical" evidence="2">
    <location>
        <begin position="220"/>
        <end position="243"/>
    </location>
</feature>
<feature type="transmembrane region" description="Helical" evidence="2">
    <location>
        <begin position="249"/>
        <end position="270"/>
    </location>
</feature>
<dbReference type="EMBL" id="JAPEVG010000087">
    <property type="protein sequence ID" value="KAJ8486986.1"/>
    <property type="molecule type" value="Genomic_DNA"/>
</dbReference>
<dbReference type="Proteomes" id="UP001215151">
    <property type="component" value="Unassembled WGS sequence"/>
</dbReference>
<evidence type="ECO:0000256" key="1">
    <source>
        <dbReference type="SAM" id="MobiDB-lite"/>
    </source>
</evidence>
<comment type="caution">
    <text evidence="3">The sequence shown here is derived from an EMBL/GenBank/DDBJ whole genome shotgun (WGS) entry which is preliminary data.</text>
</comment>
<evidence type="ECO:0000256" key="2">
    <source>
        <dbReference type="SAM" id="Phobius"/>
    </source>
</evidence>
<proteinExistence type="predicted"/>
<sequence length="420" mass="46659">MDASSPLSPQFLADLVVGVRDIRDTQLVSYCKYTVSIGSACHINRAGRETDTVRVSAPSAALNAREINDQVGMEGKRYSVRTTADADVRQFCSFWFYWETWGYCAVLFTSEAVLLLWIHVVYNKNRVILLVMSAFYAVEVASVLTILTFSFENFEAHVSGFLGDVEYCIMEQPPKIFQMLWIPILAYDTLLLLLFLWRGCRSTLCCNRKFSDHDSLLDMVYRHSLLNFLAIFGTYLACAAIWLSSPIGLYQIPVSFALALSITNCTRLLLNIRRAYYTGTSDSLLFNIRDIPATGANTPNMLDVPVPLSPLYDSCSQSTLRELCASPSSTLRPAPGQGHAGFVKARPDRGAPSPVRISIATTSSEVLRQVASRGASAVGKEDEDPRAVYVTTDLDAEMWQYELREMRADPEIAVAVGEAL</sequence>
<evidence type="ECO:0008006" key="5">
    <source>
        <dbReference type="Google" id="ProtNLM"/>
    </source>
</evidence>
<dbReference type="AlphaFoldDB" id="A0AAD7TWT2"/>
<keyword evidence="4" id="KW-1185">Reference proteome</keyword>
<reference evidence="3" key="1">
    <citation type="submission" date="2022-11" db="EMBL/GenBank/DDBJ databases">
        <title>Genome Sequence of Cubamyces cubensis.</title>
        <authorList>
            <person name="Buettner E."/>
        </authorList>
    </citation>
    <scope>NUCLEOTIDE SEQUENCE</scope>
    <source>
        <strain evidence="3">MPL-01</strain>
    </source>
</reference>
<organism evidence="3 4">
    <name type="scientific">Trametes cubensis</name>
    <dbReference type="NCBI Taxonomy" id="1111947"/>
    <lineage>
        <taxon>Eukaryota</taxon>
        <taxon>Fungi</taxon>
        <taxon>Dikarya</taxon>
        <taxon>Basidiomycota</taxon>
        <taxon>Agaricomycotina</taxon>
        <taxon>Agaricomycetes</taxon>
        <taxon>Polyporales</taxon>
        <taxon>Polyporaceae</taxon>
        <taxon>Trametes</taxon>
    </lineage>
</organism>
<evidence type="ECO:0000313" key="4">
    <source>
        <dbReference type="Proteomes" id="UP001215151"/>
    </source>
</evidence>
<feature type="transmembrane region" description="Helical" evidence="2">
    <location>
        <begin position="180"/>
        <end position="199"/>
    </location>
</feature>